<dbReference type="KEGG" id="mmab:HQ865_08135"/>
<evidence type="ECO:0000256" key="7">
    <source>
        <dbReference type="ARBA" id="ARBA00023237"/>
    </source>
</evidence>
<dbReference type="GO" id="GO:0044718">
    <property type="term" value="P:siderophore transmembrane transport"/>
    <property type="evidence" value="ECO:0007669"/>
    <property type="project" value="TreeGrafter"/>
</dbReference>
<keyword evidence="7" id="KW-0998">Cell outer membrane</keyword>
<evidence type="ECO:0000313" key="11">
    <source>
        <dbReference type="Proteomes" id="UP000505355"/>
    </source>
</evidence>
<evidence type="ECO:0000256" key="3">
    <source>
        <dbReference type="ARBA" id="ARBA00022452"/>
    </source>
</evidence>
<protein>
    <submittedName>
        <fullName evidence="10">TonB-dependent receptor</fullName>
    </submittedName>
</protein>
<evidence type="ECO:0000256" key="1">
    <source>
        <dbReference type="ARBA" id="ARBA00004571"/>
    </source>
</evidence>
<organism evidence="10 11">
    <name type="scientific">Mucilaginibacter mali</name>
    <dbReference type="NCBI Taxonomy" id="2740462"/>
    <lineage>
        <taxon>Bacteria</taxon>
        <taxon>Pseudomonadati</taxon>
        <taxon>Bacteroidota</taxon>
        <taxon>Sphingobacteriia</taxon>
        <taxon>Sphingobacteriales</taxon>
        <taxon>Sphingobacteriaceae</taxon>
        <taxon>Mucilaginibacter</taxon>
    </lineage>
</organism>
<dbReference type="GO" id="GO:0015344">
    <property type="term" value="F:siderophore uptake transmembrane transporter activity"/>
    <property type="evidence" value="ECO:0007669"/>
    <property type="project" value="TreeGrafter"/>
</dbReference>
<feature type="chain" id="PRO_5028963366" evidence="9">
    <location>
        <begin position="24"/>
        <end position="624"/>
    </location>
</feature>
<keyword evidence="3" id="KW-1134">Transmembrane beta strand</keyword>
<reference evidence="10 11" key="1">
    <citation type="submission" date="2020-05" db="EMBL/GenBank/DDBJ databases">
        <title>Mucilaginibacter mali sp. nov.</title>
        <authorList>
            <person name="Kim H.S."/>
            <person name="Lee K.C."/>
            <person name="Suh M.K."/>
            <person name="Kim J.-S."/>
            <person name="Han K.-I."/>
            <person name="Eom M.K."/>
            <person name="Shin Y.K."/>
            <person name="Lee J.-S."/>
        </authorList>
    </citation>
    <scope>NUCLEOTIDE SEQUENCE [LARGE SCALE GENOMIC DNA]</scope>
    <source>
        <strain evidence="10 11">G2-14</strain>
    </source>
</reference>
<proteinExistence type="predicted"/>
<keyword evidence="6" id="KW-0472">Membrane</keyword>
<dbReference type="Gene3D" id="2.40.170.20">
    <property type="entry name" value="TonB-dependent receptor, beta-barrel domain"/>
    <property type="match status" value="1"/>
</dbReference>
<evidence type="ECO:0000256" key="6">
    <source>
        <dbReference type="ARBA" id="ARBA00023136"/>
    </source>
</evidence>
<keyword evidence="10" id="KW-0675">Receptor</keyword>
<dbReference type="InterPro" id="IPR036942">
    <property type="entry name" value="Beta-barrel_TonB_sf"/>
</dbReference>
<evidence type="ECO:0000256" key="5">
    <source>
        <dbReference type="ARBA" id="ARBA00022729"/>
    </source>
</evidence>
<keyword evidence="2" id="KW-0813">Transport</keyword>
<dbReference type="RefSeq" id="WP_173414419.1">
    <property type="nucleotide sequence ID" value="NZ_CP054139.1"/>
</dbReference>
<dbReference type="SUPFAM" id="SSF56935">
    <property type="entry name" value="Porins"/>
    <property type="match status" value="1"/>
</dbReference>
<feature type="signal peptide" evidence="9">
    <location>
        <begin position="1"/>
        <end position="23"/>
    </location>
</feature>
<feature type="compositionally biased region" description="Basic residues" evidence="8">
    <location>
        <begin position="27"/>
        <end position="38"/>
    </location>
</feature>
<dbReference type="InterPro" id="IPR039426">
    <property type="entry name" value="TonB-dep_rcpt-like"/>
</dbReference>
<evidence type="ECO:0000256" key="8">
    <source>
        <dbReference type="SAM" id="MobiDB-lite"/>
    </source>
</evidence>
<gene>
    <name evidence="10" type="ORF">HQ865_08135</name>
</gene>
<dbReference type="GO" id="GO:0009279">
    <property type="term" value="C:cell outer membrane"/>
    <property type="evidence" value="ECO:0007669"/>
    <property type="project" value="UniProtKB-SubCell"/>
</dbReference>
<feature type="region of interest" description="Disordered" evidence="8">
    <location>
        <begin position="27"/>
        <end position="70"/>
    </location>
</feature>
<keyword evidence="11" id="KW-1185">Reference proteome</keyword>
<dbReference type="Proteomes" id="UP000505355">
    <property type="component" value="Chromosome"/>
</dbReference>
<comment type="subcellular location">
    <subcellularLocation>
        <location evidence="1">Cell outer membrane</location>
        <topology evidence="1">Multi-pass membrane protein</topology>
    </subcellularLocation>
</comment>
<sequence>MKFKYIYALLILGMALFFAPVNAQTKKTTKKAPAKKATTKPAAKPAAKKPAPKPVVKKTTPPPVAKTTAQSLGDAVAKIAQDTSRRGNQVNGPDNASLSEEIIVTTAYKPVLADAVKIRRNPDLEDKTPFKAPLTYKPLDKRLERNTDIKQMEPMKMPAIRDSDLYNNLVKGGAGSMKTLMGEVYINNGRDGALQTGAYLKHFSQAGTTYAKQNESRDEIAIFGKSVGEVNSLRGTIYYKRRGNNFYGYDQFNPPATAIVPAQQAFNTIGAEGELTKNYKDVEKDFTYALKLNGYLYSDKFKARESNIVLSGFINQTVKQFYAGLNGSVDLSTQKDSAYSLNNSLVRANPYLKFQGEAYKIDAGVNIVSEFGFSSRLLVFPAARLEVQVIPKYVRLFAEAKGDINRSSLKDFSENNPFIGPNINIKNSVDQLDLAAGLKGTLAPGLGFKATVYRNDVKNMPLFVSNFNFAKGYNRFMVIYDGGRATVTGFNGELDLRASPDVNVFGRVEFKDYKLATEAQPWNLPKFKLSAGTNINITDKVRLTGTLLFRGDTKDITADPAAPGTTKIVSLKSFADINAGAEYKVNSRLGVFAQVNNLLNATYSNWLYYNNYGFNIFGGVSYGF</sequence>
<keyword evidence="5 9" id="KW-0732">Signal</keyword>
<accession>A0A7D4Q2L0</accession>
<evidence type="ECO:0000313" key="10">
    <source>
        <dbReference type="EMBL" id="QKJ29727.1"/>
    </source>
</evidence>
<dbReference type="PANTHER" id="PTHR30069">
    <property type="entry name" value="TONB-DEPENDENT OUTER MEMBRANE RECEPTOR"/>
    <property type="match status" value="1"/>
</dbReference>
<name>A0A7D4Q2L0_9SPHI</name>
<dbReference type="EMBL" id="CP054139">
    <property type="protein sequence ID" value="QKJ29727.1"/>
    <property type="molecule type" value="Genomic_DNA"/>
</dbReference>
<evidence type="ECO:0000256" key="9">
    <source>
        <dbReference type="SAM" id="SignalP"/>
    </source>
</evidence>
<evidence type="ECO:0000256" key="4">
    <source>
        <dbReference type="ARBA" id="ARBA00022692"/>
    </source>
</evidence>
<dbReference type="PANTHER" id="PTHR30069:SF29">
    <property type="entry name" value="HEMOGLOBIN AND HEMOGLOBIN-HAPTOGLOBIN-BINDING PROTEIN 1-RELATED"/>
    <property type="match status" value="1"/>
</dbReference>
<dbReference type="AlphaFoldDB" id="A0A7D4Q2L0"/>
<keyword evidence="4" id="KW-0812">Transmembrane</keyword>
<evidence type="ECO:0000256" key="2">
    <source>
        <dbReference type="ARBA" id="ARBA00022448"/>
    </source>
</evidence>